<reference evidence="3 4" key="1">
    <citation type="journal article" date="2019" name="Int. J. Syst. Evol. Microbiol.">
        <title>The Global Catalogue of Microorganisms (GCM) 10K type strain sequencing project: providing services to taxonomists for standard genome sequencing and annotation.</title>
        <authorList>
            <consortium name="The Broad Institute Genomics Platform"/>
            <consortium name="The Broad Institute Genome Sequencing Center for Infectious Disease"/>
            <person name="Wu L."/>
            <person name="Ma J."/>
        </authorList>
    </citation>
    <scope>NUCLEOTIDE SEQUENCE [LARGE SCALE GENOMIC DNA]</scope>
    <source>
        <strain evidence="3 4">JCM 4395</strain>
    </source>
</reference>
<feature type="region of interest" description="Disordered" evidence="1">
    <location>
        <begin position="99"/>
        <end position="122"/>
    </location>
</feature>
<organism evidence="3 4">
    <name type="scientific">Streptomyces longisporus</name>
    <dbReference type="NCBI Taxonomy" id="1948"/>
    <lineage>
        <taxon>Bacteria</taxon>
        <taxon>Bacillati</taxon>
        <taxon>Actinomycetota</taxon>
        <taxon>Actinomycetes</taxon>
        <taxon>Kitasatosporales</taxon>
        <taxon>Streptomycetaceae</taxon>
        <taxon>Streptomyces</taxon>
    </lineage>
</organism>
<evidence type="ECO:0000313" key="4">
    <source>
        <dbReference type="Proteomes" id="UP001501777"/>
    </source>
</evidence>
<dbReference type="Pfam" id="PF03551">
    <property type="entry name" value="PadR"/>
    <property type="match status" value="1"/>
</dbReference>
<dbReference type="PANTHER" id="PTHR33169">
    <property type="entry name" value="PADR-FAMILY TRANSCRIPTIONAL REGULATOR"/>
    <property type="match status" value="1"/>
</dbReference>
<dbReference type="InterPro" id="IPR052509">
    <property type="entry name" value="Metal_resp_DNA-bind_regulator"/>
</dbReference>
<keyword evidence="4" id="KW-1185">Reference proteome</keyword>
<evidence type="ECO:0000313" key="3">
    <source>
        <dbReference type="EMBL" id="GAA2493666.1"/>
    </source>
</evidence>
<dbReference type="SUPFAM" id="SSF46785">
    <property type="entry name" value="Winged helix' DNA-binding domain"/>
    <property type="match status" value="1"/>
</dbReference>
<gene>
    <name evidence="3" type="ORF">GCM10010276_37220</name>
</gene>
<name>A0ABN3M4L7_STRLO</name>
<sequence>MTQAAFFVLTALADQPRHGYGILREVEEVSDGAVQLRVGTLYGVLDRLTADGLIVLDREEVHEGRLRRYYRLTDEGMRALDAEAERMAAGASAAKSRIAEGRKAPGAVAKPSAGPGLAGGVA</sequence>
<dbReference type="RefSeq" id="WP_344401664.1">
    <property type="nucleotide sequence ID" value="NZ_BAAASG010000008.1"/>
</dbReference>
<dbReference type="Proteomes" id="UP001501777">
    <property type="component" value="Unassembled WGS sequence"/>
</dbReference>
<feature type="domain" description="Transcription regulator PadR N-terminal" evidence="2">
    <location>
        <begin position="8"/>
        <end position="81"/>
    </location>
</feature>
<dbReference type="InterPro" id="IPR005149">
    <property type="entry name" value="Tscrpt_reg_PadR_N"/>
</dbReference>
<protein>
    <recommendedName>
        <fullName evidence="2">Transcription regulator PadR N-terminal domain-containing protein</fullName>
    </recommendedName>
</protein>
<accession>A0ABN3M4L7</accession>
<proteinExistence type="predicted"/>
<dbReference type="InterPro" id="IPR036388">
    <property type="entry name" value="WH-like_DNA-bd_sf"/>
</dbReference>
<comment type="caution">
    <text evidence="3">The sequence shown here is derived from an EMBL/GenBank/DDBJ whole genome shotgun (WGS) entry which is preliminary data.</text>
</comment>
<dbReference type="Gene3D" id="1.10.10.10">
    <property type="entry name" value="Winged helix-like DNA-binding domain superfamily/Winged helix DNA-binding domain"/>
    <property type="match status" value="1"/>
</dbReference>
<dbReference type="InterPro" id="IPR036390">
    <property type="entry name" value="WH_DNA-bd_sf"/>
</dbReference>
<dbReference type="PANTHER" id="PTHR33169:SF13">
    <property type="entry name" value="PADR-FAMILY TRANSCRIPTIONAL REGULATOR"/>
    <property type="match status" value="1"/>
</dbReference>
<evidence type="ECO:0000259" key="2">
    <source>
        <dbReference type="Pfam" id="PF03551"/>
    </source>
</evidence>
<dbReference type="EMBL" id="BAAASG010000008">
    <property type="protein sequence ID" value="GAA2493666.1"/>
    <property type="molecule type" value="Genomic_DNA"/>
</dbReference>
<evidence type="ECO:0000256" key="1">
    <source>
        <dbReference type="SAM" id="MobiDB-lite"/>
    </source>
</evidence>